<organism evidence="6">
    <name type="scientific">Caenorhabditis brenneri</name>
    <name type="common">Nematode worm</name>
    <dbReference type="NCBI Taxonomy" id="135651"/>
    <lineage>
        <taxon>Eukaryota</taxon>
        <taxon>Metazoa</taxon>
        <taxon>Ecdysozoa</taxon>
        <taxon>Nematoda</taxon>
        <taxon>Chromadorea</taxon>
        <taxon>Rhabditida</taxon>
        <taxon>Rhabditina</taxon>
        <taxon>Rhabditomorpha</taxon>
        <taxon>Rhabditoidea</taxon>
        <taxon>Rhabditidae</taxon>
        <taxon>Peloderinae</taxon>
        <taxon>Caenorhabditis</taxon>
    </lineage>
</organism>
<evidence type="ECO:0000256" key="2">
    <source>
        <dbReference type="ARBA" id="ARBA00023163"/>
    </source>
</evidence>
<gene>
    <name evidence="5" type="ORF">CAEBREN_28441</name>
</gene>
<keyword evidence="2" id="KW-0804">Transcription</keyword>
<dbReference type="AlphaFoldDB" id="G0M9J9"/>
<evidence type="ECO:0000313" key="6">
    <source>
        <dbReference type="Proteomes" id="UP000008068"/>
    </source>
</evidence>
<accession>G0M9J9</accession>
<dbReference type="InterPro" id="IPR051152">
    <property type="entry name" value="C.elegans_Orphan_NR"/>
</dbReference>
<dbReference type="InParanoid" id="G0M9J9"/>
<evidence type="ECO:0000256" key="3">
    <source>
        <dbReference type="ARBA" id="ARBA00023170"/>
    </source>
</evidence>
<dbReference type="PANTHER" id="PTHR45680:SF34">
    <property type="entry name" value="NR LBD DOMAIN-CONTAINING PROTEIN-RELATED"/>
    <property type="match status" value="1"/>
</dbReference>
<keyword evidence="3" id="KW-0675">Receptor</keyword>
<proteinExistence type="predicted"/>
<keyword evidence="6" id="KW-1185">Reference proteome</keyword>
<dbReference type="EMBL" id="GL379787">
    <property type="protein sequence ID" value="EGT30738.1"/>
    <property type="molecule type" value="Genomic_DNA"/>
</dbReference>
<dbReference type="InterPro" id="IPR035500">
    <property type="entry name" value="NHR-like_dom_sf"/>
</dbReference>
<evidence type="ECO:0000313" key="5">
    <source>
        <dbReference type="EMBL" id="EGT30738.1"/>
    </source>
</evidence>
<sequence length="200" mass="23992">MGMVTENFQFNRDKYYLATRPTVIASSIPYFVGRPEFLLFTDSLSHSSENLIDVKKLILEACRLLELGSESLMIEENYLKTLNLGFMLLQFDVDTMHYFDRLGRTECLDIIEFYFLTVTKWMMNFDEFNYLDRDVKLKVVKTVWFIWCKIHKCVATVRYRKLDKQAKREHKILRYTCIDRKQVKVDTSWLSDYPHVYVSR</sequence>
<dbReference type="OrthoDB" id="10018779at2759"/>
<feature type="domain" description="NR LBD" evidence="4">
    <location>
        <begin position="96"/>
        <end position="198"/>
    </location>
</feature>
<dbReference type="SUPFAM" id="SSF48508">
    <property type="entry name" value="Nuclear receptor ligand-binding domain"/>
    <property type="match status" value="1"/>
</dbReference>
<name>G0M9J9_CAEBE</name>
<evidence type="ECO:0000259" key="4">
    <source>
        <dbReference type="Pfam" id="PF00104"/>
    </source>
</evidence>
<dbReference type="PANTHER" id="PTHR45680">
    <property type="entry name" value="NUCLEAR HORMONE RECEPTOR FAMILY"/>
    <property type="match status" value="1"/>
</dbReference>
<evidence type="ECO:0000256" key="1">
    <source>
        <dbReference type="ARBA" id="ARBA00023015"/>
    </source>
</evidence>
<dbReference type="InterPro" id="IPR000536">
    <property type="entry name" value="Nucl_hrmn_rcpt_lig-bd"/>
</dbReference>
<dbReference type="eggNOG" id="KOG3575">
    <property type="taxonomic scope" value="Eukaryota"/>
</dbReference>
<keyword evidence="1" id="KW-0805">Transcription regulation</keyword>
<dbReference type="Pfam" id="PF00104">
    <property type="entry name" value="Hormone_recep"/>
    <property type="match status" value="1"/>
</dbReference>
<dbReference type="Proteomes" id="UP000008068">
    <property type="component" value="Unassembled WGS sequence"/>
</dbReference>
<dbReference type="HOGENOM" id="CLU_007368_7_2_1"/>
<protein>
    <recommendedName>
        <fullName evidence="4">NR LBD domain-containing protein</fullName>
    </recommendedName>
</protein>
<dbReference type="STRING" id="135651.G0M9J9"/>
<reference evidence="6" key="1">
    <citation type="submission" date="2011-07" db="EMBL/GenBank/DDBJ databases">
        <authorList>
            <consortium name="Caenorhabditis brenneri Sequencing and Analysis Consortium"/>
            <person name="Wilson R.K."/>
        </authorList>
    </citation>
    <scope>NUCLEOTIDE SEQUENCE [LARGE SCALE GENOMIC DNA]</scope>
    <source>
        <strain evidence="6">PB2801</strain>
    </source>
</reference>